<reference evidence="4 5" key="1">
    <citation type="journal article" date="2015" name="Genome Announc.">
        <title>Expanding the biotechnology potential of lactobacilli through comparative genomics of 213 strains and associated genera.</title>
        <authorList>
            <person name="Sun Z."/>
            <person name="Harris H.M."/>
            <person name="McCann A."/>
            <person name="Guo C."/>
            <person name="Argimon S."/>
            <person name="Zhang W."/>
            <person name="Yang X."/>
            <person name="Jeffery I.B."/>
            <person name="Cooney J.C."/>
            <person name="Kagawa T.F."/>
            <person name="Liu W."/>
            <person name="Song Y."/>
            <person name="Salvetti E."/>
            <person name="Wrobel A."/>
            <person name="Rasinkangas P."/>
            <person name="Parkhill J."/>
            <person name="Rea M.C."/>
            <person name="O'Sullivan O."/>
            <person name="Ritari J."/>
            <person name="Douillard F.P."/>
            <person name="Paul Ross R."/>
            <person name="Yang R."/>
            <person name="Briner A.E."/>
            <person name="Felis G.E."/>
            <person name="de Vos W.M."/>
            <person name="Barrangou R."/>
            <person name="Klaenhammer T.R."/>
            <person name="Caufield P.W."/>
            <person name="Cui Y."/>
            <person name="Zhang H."/>
            <person name="O'Toole P.W."/>
        </authorList>
    </citation>
    <scope>NUCLEOTIDE SEQUENCE [LARGE SCALE GENOMIC DNA]</scope>
    <source>
        <strain evidence="4 5">DSM 22697</strain>
    </source>
</reference>
<dbReference type="PATRIC" id="fig|1423730.4.peg.2276"/>
<evidence type="ECO:0000313" key="5">
    <source>
        <dbReference type="Proteomes" id="UP000050865"/>
    </source>
</evidence>
<name>A0A0R2FBQ6_9LACO</name>
<proteinExistence type="predicted"/>
<keyword evidence="2 4" id="KW-0808">Transferase</keyword>
<dbReference type="AlphaFoldDB" id="A0A0R2FBQ6"/>
<comment type="caution">
    <text evidence="4">The sequence shown here is derived from an EMBL/GenBank/DDBJ whole genome shotgun (WGS) entry which is preliminary data.</text>
</comment>
<dbReference type="PANTHER" id="PTHR22916">
    <property type="entry name" value="GLYCOSYLTRANSFERASE"/>
    <property type="match status" value="1"/>
</dbReference>
<dbReference type="Gene3D" id="3.90.550.10">
    <property type="entry name" value="Spore Coat Polysaccharide Biosynthesis Protein SpsA, Chain A"/>
    <property type="match status" value="1"/>
</dbReference>
<dbReference type="EMBL" id="AYZJ01000003">
    <property type="protein sequence ID" value="KRN25832.1"/>
    <property type="molecule type" value="Genomic_DNA"/>
</dbReference>
<keyword evidence="1" id="KW-0328">Glycosyltransferase</keyword>
<keyword evidence="5" id="KW-1185">Reference proteome</keyword>
<sequence>MPSDDKRNGGGTLPSPLVSVVVPIYNLAPYLMRGVNSLMNQTYRNLQLILVDDHSTDDSKTVIEQAADQDPRIEPIYLPANRGVSAARNAGLAQARGLYVAFMDGDDWMAPHLIARFVAALEAGPYDILVSPFYTDNPTPGALPHRTARSKVLSRRQFLSGMLAPVGYLRGYLWNKFYRRSVIESAHLQFDEQVALMEDELFNTQYALAASRFYYLGEPAYHHVVRRDSTTQSLGVIGALPKQLAALWRIAGLIRTSYQTGTVPEEPVRSER</sequence>
<organism evidence="4 5">
    <name type="scientific">Lacticaseibacillus camelliae DSM 22697 = JCM 13995</name>
    <dbReference type="NCBI Taxonomy" id="1423730"/>
    <lineage>
        <taxon>Bacteria</taxon>
        <taxon>Bacillati</taxon>
        <taxon>Bacillota</taxon>
        <taxon>Bacilli</taxon>
        <taxon>Lactobacillales</taxon>
        <taxon>Lactobacillaceae</taxon>
        <taxon>Lacticaseibacillus</taxon>
    </lineage>
</organism>
<gene>
    <name evidence="4" type="ORF">FC75_GL002187</name>
</gene>
<dbReference type="PANTHER" id="PTHR22916:SF51">
    <property type="entry name" value="GLYCOSYLTRANSFERASE EPSH-RELATED"/>
    <property type="match status" value="1"/>
</dbReference>
<dbReference type="Proteomes" id="UP000050865">
    <property type="component" value="Unassembled WGS sequence"/>
</dbReference>
<evidence type="ECO:0000256" key="1">
    <source>
        <dbReference type="ARBA" id="ARBA00022676"/>
    </source>
</evidence>
<dbReference type="SUPFAM" id="SSF53448">
    <property type="entry name" value="Nucleotide-diphospho-sugar transferases"/>
    <property type="match status" value="1"/>
</dbReference>
<protein>
    <submittedName>
        <fullName evidence="4">Glycosyl transferase, group 2</fullName>
    </submittedName>
</protein>
<accession>A0A0R2FBQ6</accession>
<dbReference type="GO" id="GO:0016757">
    <property type="term" value="F:glycosyltransferase activity"/>
    <property type="evidence" value="ECO:0007669"/>
    <property type="project" value="UniProtKB-KW"/>
</dbReference>
<dbReference type="STRING" id="1423730.FC75_GL002187"/>
<evidence type="ECO:0000313" key="4">
    <source>
        <dbReference type="EMBL" id="KRN25832.1"/>
    </source>
</evidence>
<feature type="domain" description="Glycosyltransferase 2-like" evidence="3">
    <location>
        <begin position="19"/>
        <end position="157"/>
    </location>
</feature>
<dbReference type="Pfam" id="PF00535">
    <property type="entry name" value="Glycos_transf_2"/>
    <property type="match status" value="1"/>
</dbReference>
<evidence type="ECO:0000259" key="3">
    <source>
        <dbReference type="Pfam" id="PF00535"/>
    </source>
</evidence>
<dbReference type="InterPro" id="IPR029044">
    <property type="entry name" value="Nucleotide-diphossugar_trans"/>
</dbReference>
<dbReference type="InterPro" id="IPR001173">
    <property type="entry name" value="Glyco_trans_2-like"/>
</dbReference>
<evidence type="ECO:0000256" key="2">
    <source>
        <dbReference type="ARBA" id="ARBA00022679"/>
    </source>
</evidence>
<dbReference type="CDD" id="cd00761">
    <property type="entry name" value="Glyco_tranf_GTA_type"/>
    <property type="match status" value="1"/>
</dbReference>